<evidence type="ECO:0000256" key="1">
    <source>
        <dbReference type="SAM" id="MobiDB-lite"/>
    </source>
</evidence>
<feature type="compositionally biased region" description="Basic and acidic residues" evidence="1">
    <location>
        <begin position="302"/>
        <end position="314"/>
    </location>
</feature>
<proteinExistence type="predicted"/>
<gene>
    <name evidence="2" type="ORF">ACN38_g6554</name>
</gene>
<dbReference type="AlphaFoldDB" id="A0A0M8P0C6"/>
<keyword evidence="3" id="KW-1185">Reference proteome</keyword>
<protein>
    <submittedName>
        <fullName evidence="2">Uncharacterized protein</fullName>
    </submittedName>
</protein>
<dbReference type="EMBL" id="LHQQ01000103">
    <property type="protein sequence ID" value="KOS42548.1"/>
    <property type="molecule type" value="Genomic_DNA"/>
</dbReference>
<feature type="region of interest" description="Disordered" evidence="1">
    <location>
        <begin position="102"/>
        <end position="205"/>
    </location>
</feature>
<comment type="caution">
    <text evidence="2">The sequence shown here is derived from an EMBL/GenBank/DDBJ whole genome shotgun (WGS) entry which is preliminary data.</text>
</comment>
<name>A0A0M8P0C6_9EURO</name>
<organism evidence="2 3">
    <name type="scientific">Penicillium nordicum</name>
    <dbReference type="NCBI Taxonomy" id="229535"/>
    <lineage>
        <taxon>Eukaryota</taxon>
        <taxon>Fungi</taxon>
        <taxon>Dikarya</taxon>
        <taxon>Ascomycota</taxon>
        <taxon>Pezizomycotina</taxon>
        <taxon>Eurotiomycetes</taxon>
        <taxon>Eurotiomycetidae</taxon>
        <taxon>Eurotiales</taxon>
        <taxon>Aspergillaceae</taxon>
        <taxon>Penicillium</taxon>
    </lineage>
</organism>
<feature type="compositionally biased region" description="Low complexity" evidence="1">
    <location>
        <begin position="106"/>
        <end position="120"/>
    </location>
</feature>
<accession>A0A0M8P0C6</accession>
<feature type="region of interest" description="Disordered" evidence="1">
    <location>
        <begin position="302"/>
        <end position="349"/>
    </location>
</feature>
<sequence length="349" mass="39375">MSNRSDIPCTEDMSEYYEGIPAHWPTIPATPFIGVTTSPYCTESLTSNNLLTPVSLPDSSFRTSPAISHHSQGYPTHEYQYSVNDPLSAPLGLGISAPFPSNFPQSSAPDPAYLYAPDPSGLQHGVTQSPSQSPQGPPPAKRARLPSSEAPSREQSSNTPVSIAPNPEGVIRMQQDRQHVQPTSHILPKIRAPGRGRRDPQGEDEDAFVEELRDRHTAWKVVRQEFQERFKKDASEARLQMRLHRRLRERMVRWEESDTKLLIDAHGIWARDKFHYLSDKMKELGGTRLYSPDQCRTQLRLLDAKKQHRDRDSESPSAMSDPAPMTPTVSRKRVRAQSLELDFDEEATF</sequence>
<dbReference type="OrthoDB" id="5421421at2759"/>
<dbReference type="Proteomes" id="UP000037696">
    <property type="component" value="Unassembled WGS sequence"/>
</dbReference>
<evidence type="ECO:0000313" key="3">
    <source>
        <dbReference type="Proteomes" id="UP000037696"/>
    </source>
</evidence>
<evidence type="ECO:0000313" key="2">
    <source>
        <dbReference type="EMBL" id="KOS42548.1"/>
    </source>
</evidence>
<reference evidence="2 3" key="1">
    <citation type="submission" date="2015-08" db="EMBL/GenBank/DDBJ databases">
        <title>Genome sequencing of Penicillium nordicum.</title>
        <authorList>
            <person name="Nguyen H.D."/>
            <person name="Seifert K.A."/>
        </authorList>
    </citation>
    <scope>NUCLEOTIDE SEQUENCE [LARGE SCALE GENOMIC DNA]</scope>
    <source>
        <strain evidence="2 3">DAOMC 185683</strain>
    </source>
</reference>
<dbReference type="STRING" id="229535.A0A0M8P0C6"/>
<feature type="compositionally biased region" description="Polar residues" evidence="1">
    <location>
        <begin position="149"/>
        <end position="161"/>
    </location>
</feature>